<proteinExistence type="predicted"/>
<dbReference type="AlphaFoldDB" id="A0A286UBH5"/>
<gene>
    <name evidence="1" type="ORF">PNOK_0699700</name>
</gene>
<dbReference type="Proteomes" id="UP000217199">
    <property type="component" value="Unassembled WGS sequence"/>
</dbReference>
<dbReference type="EMBL" id="NBII01000007">
    <property type="protein sequence ID" value="PAV16933.1"/>
    <property type="molecule type" value="Genomic_DNA"/>
</dbReference>
<organism evidence="1 2">
    <name type="scientific">Pyrrhoderma noxium</name>
    <dbReference type="NCBI Taxonomy" id="2282107"/>
    <lineage>
        <taxon>Eukaryota</taxon>
        <taxon>Fungi</taxon>
        <taxon>Dikarya</taxon>
        <taxon>Basidiomycota</taxon>
        <taxon>Agaricomycotina</taxon>
        <taxon>Agaricomycetes</taxon>
        <taxon>Hymenochaetales</taxon>
        <taxon>Hymenochaetaceae</taxon>
        <taxon>Pyrrhoderma</taxon>
    </lineage>
</organism>
<sequence length="107" mass="12405">MFKTVNPTKPHGNPKSGFFFFCKEQFIINIKINTHTLASHLPIGCLTRRETRRVKSRLVTSQPRKAVLGWFLQQQEYDITTTTADLISRVDRCQALDYGRLMIVIFC</sequence>
<evidence type="ECO:0000313" key="1">
    <source>
        <dbReference type="EMBL" id="PAV16933.1"/>
    </source>
</evidence>
<protein>
    <submittedName>
        <fullName evidence="1">Uncharacterized protein</fullName>
    </submittedName>
</protein>
<comment type="caution">
    <text evidence="1">The sequence shown here is derived from an EMBL/GenBank/DDBJ whole genome shotgun (WGS) entry which is preliminary data.</text>
</comment>
<dbReference type="InParanoid" id="A0A286UBH5"/>
<reference evidence="1 2" key="1">
    <citation type="journal article" date="2017" name="Mol. Ecol.">
        <title>Comparative and population genomic landscape of Phellinus noxius: A hypervariable fungus causing root rot in trees.</title>
        <authorList>
            <person name="Chung C.L."/>
            <person name="Lee T.J."/>
            <person name="Akiba M."/>
            <person name="Lee H.H."/>
            <person name="Kuo T.H."/>
            <person name="Liu D."/>
            <person name="Ke H.M."/>
            <person name="Yokoi T."/>
            <person name="Roa M.B."/>
            <person name="Lu M.J."/>
            <person name="Chang Y.Y."/>
            <person name="Ann P.J."/>
            <person name="Tsai J.N."/>
            <person name="Chen C.Y."/>
            <person name="Tzean S.S."/>
            <person name="Ota Y."/>
            <person name="Hattori T."/>
            <person name="Sahashi N."/>
            <person name="Liou R.F."/>
            <person name="Kikuchi T."/>
            <person name="Tsai I.J."/>
        </authorList>
    </citation>
    <scope>NUCLEOTIDE SEQUENCE [LARGE SCALE GENOMIC DNA]</scope>
    <source>
        <strain evidence="1 2">FFPRI411160</strain>
    </source>
</reference>
<accession>A0A286UBH5</accession>
<name>A0A286UBH5_9AGAM</name>
<keyword evidence="2" id="KW-1185">Reference proteome</keyword>
<evidence type="ECO:0000313" key="2">
    <source>
        <dbReference type="Proteomes" id="UP000217199"/>
    </source>
</evidence>